<accession>A0A098TKV0</accession>
<name>A0A098TKV0_9CYAN</name>
<protein>
    <submittedName>
        <fullName evidence="1">Uncharacterized protein</fullName>
    </submittedName>
</protein>
<gene>
    <name evidence="1" type="ORF">DO97_04225</name>
</gene>
<evidence type="ECO:0000313" key="2">
    <source>
        <dbReference type="Proteomes" id="UP000030170"/>
    </source>
</evidence>
<dbReference type="EMBL" id="JJML01000017">
    <property type="protein sequence ID" value="KGF72911.1"/>
    <property type="molecule type" value="Genomic_DNA"/>
</dbReference>
<evidence type="ECO:0000313" key="1">
    <source>
        <dbReference type="EMBL" id="KGF72911.1"/>
    </source>
</evidence>
<dbReference type="AlphaFoldDB" id="A0A098TKV0"/>
<dbReference type="Proteomes" id="UP000030170">
    <property type="component" value="Unassembled WGS sequence"/>
</dbReference>
<proteinExistence type="predicted"/>
<comment type="caution">
    <text evidence="1">The sequence shown here is derived from an EMBL/GenBank/DDBJ whole genome shotgun (WGS) entry which is preliminary data.</text>
</comment>
<sequence length="106" mass="11526">MAENRGTIQFISTHKLVLMPPDGHRIVLMSPHMGMNPLTQGFKVGEEVVVVSDAKCFALKVSYPDKVIVSTLSVPEAMVPLAVTPIPVVTPSPIIPRPVEPVRGMW</sequence>
<organism evidence="1 2">
    <name type="scientific">Neosynechococcus sphagnicola sy1</name>
    <dbReference type="NCBI Taxonomy" id="1497020"/>
    <lineage>
        <taxon>Bacteria</taxon>
        <taxon>Bacillati</taxon>
        <taxon>Cyanobacteriota</taxon>
        <taxon>Cyanophyceae</taxon>
        <taxon>Neosynechococcales</taxon>
        <taxon>Neosynechococcaceae</taxon>
        <taxon>Neosynechococcus</taxon>
    </lineage>
</organism>
<keyword evidence="2" id="KW-1185">Reference proteome</keyword>
<reference evidence="1 2" key="1">
    <citation type="journal article" date="2014" name="Mol. Ecol.">
        <title>Evolution of Synechococcus.</title>
        <authorList>
            <person name="Dvorak P."/>
            <person name="Casamatta D."/>
            <person name="Hasler P."/>
            <person name="Poulickova A."/>
            <person name="Ondrej V."/>
            <person name="Sanges R."/>
        </authorList>
    </citation>
    <scope>NUCLEOTIDE SEQUENCE [LARGE SCALE GENOMIC DNA]</scope>
    <source>
        <strain evidence="1 2">CAUP A 1101</strain>
    </source>
</reference>